<keyword evidence="1" id="KW-0732">Signal</keyword>
<dbReference type="EMBL" id="KQ085906">
    <property type="protein sequence ID" value="KLO17326.1"/>
    <property type="molecule type" value="Genomic_DNA"/>
</dbReference>
<organism evidence="2 3">
    <name type="scientific">Schizopora paradoxa</name>
    <dbReference type="NCBI Taxonomy" id="27342"/>
    <lineage>
        <taxon>Eukaryota</taxon>
        <taxon>Fungi</taxon>
        <taxon>Dikarya</taxon>
        <taxon>Basidiomycota</taxon>
        <taxon>Agaricomycotina</taxon>
        <taxon>Agaricomycetes</taxon>
        <taxon>Hymenochaetales</taxon>
        <taxon>Schizoporaceae</taxon>
        <taxon>Schizopora</taxon>
    </lineage>
</organism>
<evidence type="ECO:0000256" key="1">
    <source>
        <dbReference type="SAM" id="SignalP"/>
    </source>
</evidence>
<evidence type="ECO:0000313" key="3">
    <source>
        <dbReference type="Proteomes" id="UP000053477"/>
    </source>
</evidence>
<protein>
    <submittedName>
        <fullName evidence="2">Uncharacterized protein</fullName>
    </submittedName>
</protein>
<accession>A0A0H2SJM4</accession>
<gene>
    <name evidence="2" type="ORF">SCHPADRAFT_900775</name>
</gene>
<dbReference type="InParanoid" id="A0A0H2SJM4"/>
<sequence>MGVCDGVFGVWMLSFLLASFPSPFSPPRLCTFHQAPHHLLPTSLPRTAPHTSRQVRRRLSLRSPVRNSQGDMLRDGLEVAGVFSNIVLSSMSPCSIHISSIFEHERK</sequence>
<feature type="chain" id="PRO_5005202217" evidence="1">
    <location>
        <begin position="19"/>
        <end position="107"/>
    </location>
</feature>
<evidence type="ECO:0000313" key="2">
    <source>
        <dbReference type="EMBL" id="KLO17326.1"/>
    </source>
</evidence>
<feature type="signal peptide" evidence="1">
    <location>
        <begin position="1"/>
        <end position="18"/>
    </location>
</feature>
<keyword evidence="3" id="KW-1185">Reference proteome</keyword>
<dbReference type="Proteomes" id="UP000053477">
    <property type="component" value="Unassembled WGS sequence"/>
</dbReference>
<name>A0A0H2SJM4_9AGAM</name>
<reference evidence="2 3" key="1">
    <citation type="submission" date="2015-04" db="EMBL/GenBank/DDBJ databases">
        <title>Complete genome sequence of Schizopora paradoxa KUC8140, a cosmopolitan wood degrader in East Asia.</title>
        <authorList>
            <consortium name="DOE Joint Genome Institute"/>
            <person name="Min B."/>
            <person name="Park H."/>
            <person name="Jang Y."/>
            <person name="Kim J.-J."/>
            <person name="Kim K.H."/>
            <person name="Pangilinan J."/>
            <person name="Lipzen A."/>
            <person name="Riley R."/>
            <person name="Grigoriev I.V."/>
            <person name="Spatafora J.W."/>
            <person name="Choi I.-G."/>
        </authorList>
    </citation>
    <scope>NUCLEOTIDE SEQUENCE [LARGE SCALE GENOMIC DNA]</scope>
    <source>
        <strain evidence="2 3">KUC8140</strain>
    </source>
</reference>
<proteinExistence type="predicted"/>
<dbReference type="AlphaFoldDB" id="A0A0H2SJM4"/>